<protein>
    <submittedName>
        <fullName evidence="1">Uncharacterized protein</fullName>
    </submittedName>
</protein>
<comment type="caution">
    <text evidence="1">The sequence shown here is derived from an EMBL/GenBank/DDBJ whole genome shotgun (WGS) entry which is preliminary data.</text>
</comment>
<organism evidence="1 2">
    <name type="scientific">Rotaria sordida</name>
    <dbReference type="NCBI Taxonomy" id="392033"/>
    <lineage>
        <taxon>Eukaryota</taxon>
        <taxon>Metazoa</taxon>
        <taxon>Spiralia</taxon>
        <taxon>Gnathifera</taxon>
        <taxon>Rotifera</taxon>
        <taxon>Eurotatoria</taxon>
        <taxon>Bdelloidea</taxon>
        <taxon>Philodinida</taxon>
        <taxon>Philodinidae</taxon>
        <taxon>Rotaria</taxon>
    </lineage>
</organism>
<dbReference type="EMBL" id="CAJNOU010000627">
    <property type="protein sequence ID" value="CAF1051067.1"/>
    <property type="molecule type" value="Genomic_DNA"/>
</dbReference>
<accession>A0A814KHY6</accession>
<evidence type="ECO:0000313" key="1">
    <source>
        <dbReference type="EMBL" id="CAF1051067.1"/>
    </source>
</evidence>
<sequence>MKKQRENQLVLNRNEKNIEHRRNLHRKHQLKYRRKRREICKANVCITLVSNETEANVCNSDEEEFDENDDGTSNIDAPGEHENYFETSSAEQNTYSLKHYLETHDTNQIDLYPVNDDEKSSSDFGHEACDDNKEVHMNSVLIANFIRRANLNHSDTTHLLHLIQHLRFDEELPTTESELWNLLDVEFNFNSYVFCSSCLSKLIKISDVCKCNPSFRQINSELIVLNVATEIKHVIRQNINLIDWYRKEDCQIISDIVQG</sequence>
<name>A0A814KHY6_9BILA</name>
<proteinExistence type="predicted"/>
<dbReference type="AlphaFoldDB" id="A0A814KHY6"/>
<evidence type="ECO:0000313" key="2">
    <source>
        <dbReference type="Proteomes" id="UP000663889"/>
    </source>
</evidence>
<gene>
    <name evidence="1" type="ORF">SEV965_LOCUS13341</name>
</gene>
<dbReference type="Proteomes" id="UP000663889">
    <property type="component" value="Unassembled WGS sequence"/>
</dbReference>
<reference evidence="1" key="1">
    <citation type="submission" date="2021-02" db="EMBL/GenBank/DDBJ databases">
        <authorList>
            <person name="Nowell W R."/>
        </authorList>
    </citation>
    <scope>NUCLEOTIDE SEQUENCE</scope>
</reference>